<dbReference type="InterPro" id="IPR006426">
    <property type="entry name" value="Asn_synth_AEB"/>
</dbReference>
<evidence type="ECO:0000256" key="6">
    <source>
        <dbReference type="ARBA" id="ARBA00022888"/>
    </source>
</evidence>
<keyword evidence="12" id="KW-1185">Reference proteome</keyword>
<comment type="catalytic activity">
    <reaction evidence="8">
        <text>L-aspartate + L-glutamine + ATP + H2O = L-asparagine + L-glutamate + AMP + diphosphate + H(+)</text>
        <dbReference type="Rhea" id="RHEA:12228"/>
        <dbReference type="ChEBI" id="CHEBI:15377"/>
        <dbReference type="ChEBI" id="CHEBI:15378"/>
        <dbReference type="ChEBI" id="CHEBI:29985"/>
        <dbReference type="ChEBI" id="CHEBI:29991"/>
        <dbReference type="ChEBI" id="CHEBI:30616"/>
        <dbReference type="ChEBI" id="CHEBI:33019"/>
        <dbReference type="ChEBI" id="CHEBI:58048"/>
        <dbReference type="ChEBI" id="CHEBI:58359"/>
        <dbReference type="ChEBI" id="CHEBI:456215"/>
        <dbReference type="EC" id="6.3.5.4"/>
    </reaction>
</comment>
<dbReference type="Gene3D" id="3.60.20.10">
    <property type="entry name" value="Glutamine Phosphoribosylpyrophosphate, subunit 1, domain 1"/>
    <property type="match status" value="1"/>
</dbReference>
<evidence type="ECO:0000256" key="4">
    <source>
        <dbReference type="ARBA" id="ARBA00022741"/>
    </source>
</evidence>
<dbReference type="RefSeq" id="WP_190932130.1">
    <property type="nucleotide sequence ID" value="NZ_JACXJA010000061.1"/>
</dbReference>
<comment type="pathway">
    <text evidence="1">Amino-acid biosynthesis; L-asparagine biosynthesis; L-asparagine from L-aspartate (L-Gln route): step 1/1.</text>
</comment>
<dbReference type="GO" id="GO:0005524">
    <property type="term" value="F:ATP binding"/>
    <property type="evidence" value="ECO:0007669"/>
    <property type="project" value="UniProtKB-KW"/>
</dbReference>
<sequence>MSALVGIVYDREASGKLQDEGRRMMQALEPYPADDQGAWNDGTVFLGCHAQWITPQSVGERLPLYRDEARLAITADAILDNRDELFQQLQIEAGRREQITDSELILDAYMKWGTDTPKFLLGDFAFLIWDRKNQSLFGARDLFGSRTLYYHRNPERAAFCTTISPLFAIPGVKAEPDEVWLAQYLAIPTMLDNTDIHATAYKHINQIPASHSFVMRSGRIELTRYGTLVPETRLRLPSNEDYEEAFRDVFEKAVACRLRTHRKVGATLSGGLDSGLVAGAAAKLLRREGRPLHAFSTIPAPDFVDWTSASRMADERPFIQETVGFVGNITENYLDFPDLSPFSEVDDWLDVLQAPYKNFENSHWIKGIYEEASRQGVGILLTGAAGNFSISWGSAAEYYVHLLRKLRWVRFYRELKPYSRNMRMGRLNLIKRLGKYAFFRPTHRSIGQMDIVSMIHPDFAEKTNVYERLKDQDIGLESSVSMMNERESFFHNLAVQNMRGASCTKLSLRHSVWERDPSSDARVVRFCLSLPLDQFVQNGYDRSLIRRASKPYLPDKVRLNQRTRGVQGADWLHRMLPAWGLFTDELRELSKGTGASAYLNIAAIDQALARIGDAPRPEQAFDSDVRFLMRSLIAFRFIKRLHATEGGETYEKRVAGSYIGSP</sequence>
<organism evidence="11 12">
    <name type="scientific">Paenibacillus oceani</name>
    <dbReference type="NCBI Taxonomy" id="2772510"/>
    <lineage>
        <taxon>Bacteria</taxon>
        <taxon>Bacillati</taxon>
        <taxon>Bacillota</taxon>
        <taxon>Bacilli</taxon>
        <taxon>Bacillales</taxon>
        <taxon>Paenibacillaceae</taxon>
        <taxon>Paenibacillus</taxon>
    </lineage>
</organism>
<evidence type="ECO:0000256" key="3">
    <source>
        <dbReference type="ARBA" id="ARBA00012737"/>
    </source>
</evidence>
<dbReference type="InterPro" id="IPR033738">
    <property type="entry name" value="AsnB_N"/>
</dbReference>
<reference evidence="11" key="1">
    <citation type="submission" date="2020-09" db="EMBL/GenBank/DDBJ databases">
        <title>A novel bacterium of genus Paenibacillus, isolated from South China Sea.</title>
        <authorList>
            <person name="Huang H."/>
            <person name="Mo K."/>
            <person name="Hu Y."/>
        </authorList>
    </citation>
    <scope>NUCLEOTIDE SEQUENCE</scope>
    <source>
        <strain evidence="11">IB182363</strain>
    </source>
</reference>
<keyword evidence="6" id="KW-0061">Asparagine biosynthesis</keyword>
<dbReference type="Gene3D" id="3.40.50.620">
    <property type="entry name" value="HUPs"/>
    <property type="match status" value="2"/>
</dbReference>
<dbReference type="InterPro" id="IPR001962">
    <property type="entry name" value="Asn_synthase"/>
</dbReference>
<comment type="caution">
    <text evidence="11">The sequence shown here is derived from an EMBL/GenBank/DDBJ whole genome shotgun (WGS) entry which is preliminary data.</text>
</comment>
<dbReference type="CDD" id="cd00712">
    <property type="entry name" value="AsnB"/>
    <property type="match status" value="1"/>
</dbReference>
<dbReference type="InterPro" id="IPR051786">
    <property type="entry name" value="ASN_synthetase/amidase"/>
</dbReference>
<evidence type="ECO:0000256" key="2">
    <source>
        <dbReference type="ARBA" id="ARBA00005752"/>
    </source>
</evidence>
<comment type="similarity">
    <text evidence="2">Belongs to the asparagine synthetase family.</text>
</comment>
<proteinExistence type="inferred from homology"/>
<dbReference type="PIRSF" id="PIRSF001589">
    <property type="entry name" value="Asn_synthetase_glu-h"/>
    <property type="match status" value="1"/>
</dbReference>
<feature type="binding site" evidence="9">
    <location>
        <position position="298"/>
    </location>
    <ligand>
        <name>ATP</name>
        <dbReference type="ChEBI" id="CHEBI:30616"/>
    </ligand>
</feature>
<dbReference type="InterPro" id="IPR017932">
    <property type="entry name" value="GATase_2_dom"/>
</dbReference>
<keyword evidence="7" id="KW-0315">Glutamine amidotransferase</keyword>
<evidence type="ECO:0000256" key="7">
    <source>
        <dbReference type="ARBA" id="ARBA00022962"/>
    </source>
</evidence>
<keyword evidence="5 9" id="KW-0067">ATP-binding</keyword>
<evidence type="ECO:0000256" key="8">
    <source>
        <dbReference type="ARBA" id="ARBA00048741"/>
    </source>
</evidence>
<dbReference type="PANTHER" id="PTHR43284">
    <property type="entry name" value="ASPARAGINE SYNTHETASE (GLUTAMINE-HYDROLYZING)"/>
    <property type="match status" value="1"/>
</dbReference>
<accession>A0A927CGG1</accession>
<name>A0A927CGG1_9BACL</name>
<dbReference type="InterPro" id="IPR014729">
    <property type="entry name" value="Rossmann-like_a/b/a_fold"/>
</dbReference>
<feature type="domain" description="Glutamine amidotransferase type-2" evidence="10">
    <location>
        <begin position="2"/>
        <end position="218"/>
    </location>
</feature>
<dbReference type="Proteomes" id="UP000639396">
    <property type="component" value="Unassembled WGS sequence"/>
</dbReference>
<dbReference type="SUPFAM" id="SSF52402">
    <property type="entry name" value="Adenine nucleotide alpha hydrolases-like"/>
    <property type="match status" value="1"/>
</dbReference>
<dbReference type="SUPFAM" id="SSF56235">
    <property type="entry name" value="N-terminal nucleophile aminohydrolases (Ntn hydrolases)"/>
    <property type="match status" value="1"/>
</dbReference>
<evidence type="ECO:0000256" key="1">
    <source>
        <dbReference type="ARBA" id="ARBA00005187"/>
    </source>
</evidence>
<dbReference type="GO" id="GO:0004066">
    <property type="term" value="F:asparagine synthase (glutamine-hydrolyzing) activity"/>
    <property type="evidence" value="ECO:0007669"/>
    <property type="project" value="UniProtKB-EC"/>
</dbReference>
<keyword evidence="6" id="KW-0028">Amino-acid biosynthesis</keyword>
<keyword evidence="4 9" id="KW-0547">Nucleotide-binding</keyword>
<evidence type="ECO:0000313" key="12">
    <source>
        <dbReference type="Proteomes" id="UP000639396"/>
    </source>
</evidence>
<protein>
    <recommendedName>
        <fullName evidence="3">asparagine synthase (glutamine-hydrolyzing)</fullName>
        <ecNumber evidence="3">6.3.5.4</ecNumber>
    </recommendedName>
</protein>
<dbReference type="EMBL" id="JACXJA010000061">
    <property type="protein sequence ID" value="MBD2866517.1"/>
    <property type="molecule type" value="Genomic_DNA"/>
</dbReference>
<feature type="binding site" evidence="9">
    <location>
        <position position="101"/>
    </location>
    <ligand>
        <name>L-glutamine</name>
        <dbReference type="ChEBI" id="CHEBI:58359"/>
    </ligand>
</feature>
<dbReference type="InterPro" id="IPR029055">
    <property type="entry name" value="Ntn_hydrolases_N"/>
</dbReference>
<dbReference type="AlphaFoldDB" id="A0A927CGG1"/>
<dbReference type="PANTHER" id="PTHR43284:SF1">
    <property type="entry name" value="ASPARAGINE SYNTHETASE"/>
    <property type="match status" value="1"/>
</dbReference>
<dbReference type="PROSITE" id="PS51278">
    <property type="entry name" value="GATASE_TYPE_2"/>
    <property type="match status" value="1"/>
</dbReference>
<evidence type="ECO:0000256" key="9">
    <source>
        <dbReference type="PIRSR" id="PIRSR001589-2"/>
    </source>
</evidence>
<dbReference type="Pfam" id="PF13537">
    <property type="entry name" value="GATase_7"/>
    <property type="match status" value="1"/>
</dbReference>
<gene>
    <name evidence="11" type="ORF">IDH45_31555</name>
</gene>
<dbReference type="GO" id="GO:0006529">
    <property type="term" value="P:asparagine biosynthetic process"/>
    <property type="evidence" value="ECO:0007669"/>
    <property type="project" value="UniProtKB-KW"/>
</dbReference>
<evidence type="ECO:0000259" key="10">
    <source>
        <dbReference type="PROSITE" id="PS51278"/>
    </source>
</evidence>
<dbReference type="EC" id="6.3.5.4" evidence="3"/>
<evidence type="ECO:0000313" key="11">
    <source>
        <dbReference type="EMBL" id="MBD2866517.1"/>
    </source>
</evidence>
<evidence type="ECO:0000256" key="5">
    <source>
        <dbReference type="ARBA" id="ARBA00022840"/>
    </source>
</evidence>
<dbReference type="Pfam" id="PF00733">
    <property type="entry name" value="Asn_synthase"/>
    <property type="match status" value="1"/>
</dbReference>